<accession>A0A7G9SA95</accession>
<dbReference type="KEGG" id="srhi:H9L12_11000"/>
<dbReference type="InterPro" id="IPR037284">
    <property type="entry name" value="SUF_FeS_clus_asmbl_SufBD_sf"/>
</dbReference>
<keyword evidence="3" id="KW-1185">Reference proteome</keyword>
<evidence type="ECO:0000259" key="1">
    <source>
        <dbReference type="Pfam" id="PF01458"/>
    </source>
</evidence>
<dbReference type="Pfam" id="PF01458">
    <property type="entry name" value="SUFBD_core"/>
    <property type="match status" value="1"/>
</dbReference>
<dbReference type="EMBL" id="CP060717">
    <property type="protein sequence ID" value="QNN64770.1"/>
    <property type="molecule type" value="Genomic_DNA"/>
</dbReference>
<sequence>MTVLPTRRDEAFRYADIDALASVWSDLSPPQTIEIAAQQSLQQIWLPSGEDVQVRRVDLTLQAGASARIFALNAAARYGRIELDVTLHDAADFTFDAANIGGGSATLEIVTTVRHVEPSATSRQTVRSVLGGKATGSYLGKVAVSRGAEGTDSEQSVKAMLLDRGATANAKPELEIYADDVKCAHGATVGELDRNQLFYAAARGLDPASARALLLEGFVGGLWDGILGDDQGIADAARAALKAVVR</sequence>
<dbReference type="InterPro" id="IPR055346">
    <property type="entry name" value="Fe-S_cluster_assembly_SufBD"/>
</dbReference>
<protein>
    <submittedName>
        <fullName evidence="2">SufD family Fe-S cluster assembly protein</fullName>
    </submittedName>
</protein>
<dbReference type="SUPFAM" id="SSF101960">
    <property type="entry name" value="Stabilizer of iron transporter SufD"/>
    <property type="match status" value="1"/>
</dbReference>
<gene>
    <name evidence="2" type="ORF">H9L12_11000</name>
</gene>
<dbReference type="GO" id="GO:0016226">
    <property type="term" value="P:iron-sulfur cluster assembly"/>
    <property type="evidence" value="ECO:0007669"/>
    <property type="project" value="InterPro"/>
</dbReference>
<dbReference type="PANTHER" id="PTHR43575:SF1">
    <property type="entry name" value="PROTEIN ABCI7, CHLOROPLASTIC"/>
    <property type="match status" value="1"/>
</dbReference>
<dbReference type="Proteomes" id="UP000515955">
    <property type="component" value="Chromosome"/>
</dbReference>
<dbReference type="RefSeq" id="WP_187541769.1">
    <property type="nucleotide sequence ID" value="NZ_CP060717.1"/>
</dbReference>
<feature type="domain" description="SUF system FeS cluster assembly SufBD core" evidence="1">
    <location>
        <begin position="48"/>
        <end position="218"/>
    </location>
</feature>
<dbReference type="AlphaFoldDB" id="A0A7G9SA95"/>
<organism evidence="2 3">
    <name type="scientific">Sphingomonas rhizophila</name>
    <dbReference type="NCBI Taxonomy" id="2071607"/>
    <lineage>
        <taxon>Bacteria</taxon>
        <taxon>Pseudomonadati</taxon>
        <taxon>Pseudomonadota</taxon>
        <taxon>Alphaproteobacteria</taxon>
        <taxon>Sphingomonadales</taxon>
        <taxon>Sphingomonadaceae</taxon>
        <taxon>Sphingomonas</taxon>
    </lineage>
</organism>
<evidence type="ECO:0000313" key="2">
    <source>
        <dbReference type="EMBL" id="QNN64770.1"/>
    </source>
</evidence>
<proteinExistence type="predicted"/>
<dbReference type="InterPro" id="IPR000825">
    <property type="entry name" value="SUF_FeS_clus_asmbl_SufBD_core"/>
</dbReference>
<name>A0A7G9SA95_9SPHN</name>
<reference evidence="2 3" key="1">
    <citation type="submission" date="2020-08" db="EMBL/GenBank/DDBJ databases">
        <title>Genome sequence of Sphingomonas rhizophila KACC 19189T.</title>
        <authorList>
            <person name="Hyun D.-W."/>
            <person name="Bae J.-W."/>
        </authorList>
    </citation>
    <scope>NUCLEOTIDE SEQUENCE [LARGE SCALE GENOMIC DNA]</scope>
    <source>
        <strain evidence="2 3">KACC 19189</strain>
    </source>
</reference>
<evidence type="ECO:0000313" key="3">
    <source>
        <dbReference type="Proteomes" id="UP000515955"/>
    </source>
</evidence>
<dbReference type="PANTHER" id="PTHR43575">
    <property type="entry name" value="PROTEIN ABCI7, CHLOROPLASTIC"/>
    <property type="match status" value="1"/>
</dbReference>